<dbReference type="EMBL" id="AGNL01020729">
    <property type="protein sequence ID" value="EJK60744.1"/>
    <property type="molecule type" value="Genomic_DNA"/>
</dbReference>
<dbReference type="AlphaFoldDB" id="K0S771"/>
<evidence type="ECO:0000313" key="3">
    <source>
        <dbReference type="Proteomes" id="UP000266841"/>
    </source>
</evidence>
<feature type="compositionally biased region" description="Low complexity" evidence="1">
    <location>
        <begin position="91"/>
        <end position="100"/>
    </location>
</feature>
<feature type="compositionally biased region" description="Polar residues" evidence="1">
    <location>
        <begin position="123"/>
        <end position="133"/>
    </location>
</feature>
<evidence type="ECO:0000313" key="2">
    <source>
        <dbReference type="EMBL" id="EJK60744.1"/>
    </source>
</evidence>
<comment type="caution">
    <text evidence="2">The sequence shown here is derived from an EMBL/GenBank/DDBJ whole genome shotgun (WGS) entry which is preliminary data.</text>
</comment>
<sequence>MQAATSRSRKRKKARVVVEDEVPVRVNEDCRATKVEALCRREIDASAPALARLTRSDTIPHHTLDGRPSSAGNRDEDLRGVRPRARQEPLQQQAVAAVEAEAARSLGRPPWKSRAASGAQAKARQTTLDAQTNRPKDKQTATTRSAASAWMCTTTRSNCRVGTASVKPVSTAGTRSPSMTSISPGTARCAGTGRSHREVISQICAYTAQANDSVLREEDKVGSEVRRQELWSSLLNKGHTEEEIEDMVQEYLDSQNLIPEAIADSLRYGDSQGVLDWLGSPVDAGKLNCDILAAPAARLAGLAGHQRSHSLTRGPVPSQAGVTQTAYGQNRLSVAANLLNAPAAPSTLKNTAVSCSPRVLEEGLLPETCSQNMKICGACGHELDKSRFSNKQWQLSRQKRRCRGCVDKRTSPGEGQASIVGTDDGHEAEPRVGRAGEGEADDVGCTNKSEGDADASVKPVSTAGMRSPGMTSISPGTARCAGTGRSHREVISQICAYTAQANDSVLREEDKVGSEVRRQELWSSLLNKGHTEEEIEDMVQEYLDSQNLIPEAIADSLRYGDSQGVLDWLGSPVDAGKLNCVYY</sequence>
<reference evidence="2 3" key="1">
    <citation type="journal article" date="2012" name="Genome Biol.">
        <title>Genome and low-iron response of an oceanic diatom adapted to chronic iron limitation.</title>
        <authorList>
            <person name="Lommer M."/>
            <person name="Specht M."/>
            <person name="Roy A.S."/>
            <person name="Kraemer L."/>
            <person name="Andreson R."/>
            <person name="Gutowska M.A."/>
            <person name="Wolf J."/>
            <person name="Bergner S.V."/>
            <person name="Schilhabel M.B."/>
            <person name="Klostermeier U.C."/>
            <person name="Beiko R.G."/>
            <person name="Rosenstiel P."/>
            <person name="Hippler M."/>
            <person name="Laroche J."/>
        </authorList>
    </citation>
    <scope>NUCLEOTIDE SEQUENCE [LARGE SCALE GENOMIC DNA]</scope>
    <source>
        <strain evidence="2 3">CCMP1005</strain>
    </source>
</reference>
<feature type="region of interest" description="Disordered" evidence="1">
    <location>
        <begin position="406"/>
        <end position="481"/>
    </location>
</feature>
<evidence type="ECO:0000256" key="1">
    <source>
        <dbReference type="SAM" id="MobiDB-lite"/>
    </source>
</evidence>
<feature type="non-terminal residue" evidence="2">
    <location>
        <position position="583"/>
    </location>
</feature>
<feature type="region of interest" description="Disordered" evidence="1">
    <location>
        <begin position="166"/>
        <end position="190"/>
    </location>
</feature>
<dbReference type="Proteomes" id="UP000266841">
    <property type="component" value="Unassembled WGS sequence"/>
</dbReference>
<protein>
    <submittedName>
        <fullName evidence="2">Uncharacterized protein</fullName>
    </submittedName>
</protein>
<feature type="compositionally biased region" description="Polar residues" evidence="1">
    <location>
        <begin position="171"/>
        <end position="184"/>
    </location>
</feature>
<name>K0S771_THAOC</name>
<organism evidence="2 3">
    <name type="scientific">Thalassiosira oceanica</name>
    <name type="common">Marine diatom</name>
    <dbReference type="NCBI Taxonomy" id="159749"/>
    <lineage>
        <taxon>Eukaryota</taxon>
        <taxon>Sar</taxon>
        <taxon>Stramenopiles</taxon>
        <taxon>Ochrophyta</taxon>
        <taxon>Bacillariophyta</taxon>
        <taxon>Coscinodiscophyceae</taxon>
        <taxon>Thalassiosirophycidae</taxon>
        <taxon>Thalassiosirales</taxon>
        <taxon>Thalassiosiraceae</taxon>
        <taxon>Thalassiosira</taxon>
    </lineage>
</organism>
<gene>
    <name evidence="2" type="ORF">THAOC_18850</name>
</gene>
<proteinExistence type="predicted"/>
<accession>K0S771</accession>
<feature type="compositionally biased region" description="Basic and acidic residues" evidence="1">
    <location>
        <begin position="54"/>
        <end position="65"/>
    </location>
</feature>
<feature type="region of interest" description="Disordered" evidence="1">
    <location>
        <begin position="54"/>
        <end position="145"/>
    </location>
</feature>
<keyword evidence="3" id="KW-1185">Reference proteome</keyword>
<feature type="compositionally biased region" description="Basic and acidic residues" evidence="1">
    <location>
        <begin position="423"/>
        <end position="437"/>
    </location>
</feature>